<accession>K6VKK5</accession>
<name>K6VKK5_PLACD</name>
<proteinExistence type="predicted"/>
<dbReference type="VEuPathDB" id="PlasmoDB:PCYB_007210"/>
<dbReference type="InterPro" id="IPR008780">
    <property type="entry name" value="Plasmodium_Vir"/>
</dbReference>
<evidence type="ECO:0008006" key="3">
    <source>
        <dbReference type="Google" id="ProtNLM"/>
    </source>
</evidence>
<gene>
    <name evidence="1" type="ORF">PCYB_007210</name>
</gene>
<dbReference type="Pfam" id="PF05795">
    <property type="entry name" value="Plasmodium_Vir"/>
    <property type="match status" value="1"/>
</dbReference>
<feature type="non-terminal residue" evidence="1">
    <location>
        <position position="115"/>
    </location>
</feature>
<organism evidence="1 2">
    <name type="scientific">Plasmodium cynomolgi (strain B)</name>
    <dbReference type="NCBI Taxonomy" id="1120755"/>
    <lineage>
        <taxon>Eukaryota</taxon>
        <taxon>Sar</taxon>
        <taxon>Alveolata</taxon>
        <taxon>Apicomplexa</taxon>
        <taxon>Aconoidasida</taxon>
        <taxon>Haemosporida</taxon>
        <taxon>Plasmodiidae</taxon>
        <taxon>Plasmodium</taxon>
        <taxon>Plasmodium (Plasmodium)</taxon>
    </lineage>
</organism>
<reference evidence="1 2" key="1">
    <citation type="journal article" date="2012" name="Nat. Genet.">
        <title>Plasmodium cynomolgi genome sequences provide insight into Plasmodium vivax and the monkey malaria clade.</title>
        <authorList>
            <person name="Tachibana S."/>
            <person name="Sullivan S.A."/>
            <person name="Kawai S."/>
            <person name="Nakamura S."/>
            <person name="Kim H.R."/>
            <person name="Goto N."/>
            <person name="Arisue N."/>
            <person name="Palacpac N.M.Q."/>
            <person name="Honma H."/>
            <person name="Yagi M."/>
            <person name="Tougan T."/>
            <person name="Katakai Y."/>
            <person name="Kaneko O."/>
            <person name="Mita T."/>
            <person name="Kita K."/>
            <person name="Yasutomi Y."/>
            <person name="Sutton P.L."/>
            <person name="Shakhbatyan R."/>
            <person name="Horii T."/>
            <person name="Yasunaga T."/>
            <person name="Barnwell J.W."/>
            <person name="Escalante A.A."/>
            <person name="Carlton J.M."/>
            <person name="Tanabe K."/>
        </authorList>
    </citation>
    <scope>NUCLEOTIDE SEQUENCE [LARGE SCALE GENOMIC DNA]</scope>
    <source>
        <strain evidence="1 2">B</strain>
    </source>
</reference>
<dbReference type="GeneID" id="14696514"/>
<dbReference type="AlphaFoldDB" id="K6VKK5"/>
<dbReference type="Proteomes" id="UP000006319">
    <property type="component" value="Unassembled WGS sequence"/>
</dbReference>
<evidence type="ECO:0000313" key="2">
    <source>
        <dbReference type="Proteomes" id="UP000006319"/>
    </source>
</evidence>
<keyword evidence="2" id="KW-1185">Reference proteome</keyword>
<sequence length="115" mass="14079">IGRKELFEYYVDNDGIISTAKFYKTGCNDYYKYVKYKERLYYYIMNLFSISYNVGYPNFFVKCKEYHPENVLPEIICYHDMKKRKISKHKLMHKIKHKHKNSTLTPSPNMYYRNS</sequence>
<dbReference type="RefSeq" id="XP_004228190.1">
    <property type="nucleotide sequence ID" value="XM_004228142.1"/>
</dbReference>
<protein>
    <recommendedName>
        <fullName evidence="3">CYIR protein</fullName>
    </recommendedName>
</protein>
<dbReference type="EMBL" id="DF158315">
    <property type="protein sequence ID" value="GAB69972.1"/>
    <property type="molecule type" value="Genomic_DNA"/>
</dbReference>
<feature type="non-terminal residue" evidence="1">
    <location>
        <position position="1"/>
    </location>
</feature>
<evidence type="ECO:0000313" key="1">
    <source>
        <dbReference type="EMBL" id="GAB69972.1"/>
    </source>
</evidence>
<dbReference type="KEGG" id="pcy:PCYB_007210"/>